<dbReference type="InterPro" id="IPR023198">
    <property type="entry name" value="PGP-like_dom2"/>
</dbReference>
<dbReference type="EMBL" id="JBBUKT010000001">
    <property type="protein sequence ID" value="MEK7949518.1"/>
    <property type="molecule type" value="Genomic_DNA"/>
</dbReference>
<dbReference type="InterPro" id="IPR023214">
    <property type="entry name" value="HAD_sf"/>
</dbReference>
<dbReference type="Pfam" id="PF13419">
    <property type="entry name" value="HAD_2"/>
    <property type="match status" value="1"/>
</dbReference>
<dbReference type="Gene3D" id="3.40.50.1000">
    <property type="entry name" value="HAD superfamily/HAD-like"/>
    <property type="match status" value="1"/>
</dbReference>
<dbReference type="NCBIfam" id="TIGR01549">
    <property type="entry name" value="HAD-SF-IA-v1"/>
    <property type="match status" value="1"/>
</dbReference>
<dbReference type="InterPro" id="IPR036412">
    <property type="entry name" value="HAD-like_sf"/>
</dbReference>
<sequence>MKPGLIFDLDGTLIDSLPGIAASLNRALVSCGLPSHPDSDVRRFIGNGSYELARKAMPDGSLPDDILDVETAFKDDYALTWPEGTAPYDGIHECLDALATAGFKLAVLSNKPHPFTVEIVQRLFPGVPFDPVFGQRPDTPRKPHPDAALQIARYWGLPAERCRFIGDSTVDLETARGAGMPAIAVGWGYHDAPALLAAGAGEVLKKVTDLDAALAGA</sequence>
<dbReference type="Gene3D" id="1.10.150.240">
    <property type="entry name" value="Putative phosphatase, domain 2"/>
    <property type="match status" value="1"/>
</dbReference>
<keyword evidence="1" id="KW-0378">Hydrolase</keyword>
<comment type="caution">
    <text evidence="1">The sequence shown here is derived from an EMBL/GenBank/DDBJ whole genome shotgun (WGS) entry which is preliminary data.</text>
</comment>
<dbReference type="InterPro" id="IPR050155">
    <property type="entry name" value="HAD-like_hydrolase_sf"/>
</dbReference>
<dbReference type="PANTHER" id="PTHR43434:SF24">
    <property type="entry name" value="HYDROLASE-RELATED"/>
    <property type="match status" value="1"/>
</dbReference>
<dbReference type="SUPFAM" id="SSF56784">
    <property type="entry name" value="HAD-like"/>
    <property type="match status" value="1"/>
</dbReference>
<dbReference type="GO" id="GO:0016787">
    <property type="term" value="F:hydrolase activity"/>
    <property type="evidence" value="ECO:0007669"/>
    <property type="project" value="UniProtKB-KW"/>
</dbReference>
<dbReference type="Proteomes" id="UP001371305">
    <property type="component" value="Unassembled WGS sequence"/>
</dbReference>
<dbReference type="SFLD" id="SFLDG01129">
    <property type="entry name" value="C1.5:_HAD__Beta-PGM__Phosphata"/>
    <property type="match status" value="1"/>
</dbReference>
<dbReference type="NCBIfam" id="TIGR01509">
    <property type="entry name" value="HAD-SF-IA-v3"/>
    <property type="match status" value="1"/>
</dbReference>
<keyword evidence="2" id="KW-1185">Reference proteome</keyword>
<organism evidence="1 2">
    <name type="scientific">Luteolibacter soli</name>
    <dbReference type="NCBI Taxonomy" id="3135280"/>
    <lineage>
        <taxon>Bacteria</taxon>
        <taxon>Pseudomonadati</taxon>
        <taxon>Verrucomicrobiota</taxon>
        <taxon>Verrucomicrobiia</taxon>
        <taxon>Verrucomicrobiales</taxon>
        <taxon>Verrucomicrobiaceae</taxon>
        <taxon>Luteolibacter</taxon>
    </lineage>
</organism>
<dbReference type="InterPro" id="IPR041492">
    <property type="entry name" value="HAD_2"/>
</dbReference>
<dbReference type="EC" id="3.-.-.-" evidence="1"/>
<accession>A0ABU9APR9</accession>
<gene>
    <name evidence="1" type="ORF">WKV53_03375</name>
</gene>
<dbReference type="PRINTS" id="PR00413">
    <property type="entry name" value="HADHALOGNASE"/>
</dbReference>
<reference evidence="1 2" key="1">
    <citation type="submission" date="2024-04" db="EMBL/GenBank/DDBJ databases">
        <title>Luteolibacter sp. isolated from soil.</title>
        <authorList>
            <person name="An J."/>
        </authorList>
    </citation>
    <scope>NUCLEOTIDE SEQUENCE [LARGE SCALE GENOMIC DNA]</scope>
    <source>
        <strain evidence="1 2">Y139</strain>
    </source>
</reference>
<proteinExistence type="predicted"/>
<evidence type="ECO:0000313" key="2">
    <source>
        <dbReference type="Proteomes" id="UP001371305"/>
    </source>
</evidence>
<protein>
    <submittedName>
        <fullName evidence="1">HAD family hydrolase</fullName>
        <ecNumber evidence="1">3.-.-.-</ecNumber>
    </submittedName>
</protein>
<dbReference type="RefSeq" id="WP_341402936.1">
    <property type="nucleotide sequence ID" value="NZ_JBBUKT010000001.1"/>
</dbReference>
<evidence type="ECO:0000313" key="1">
    <source>
        <dbReference type="EMBL" id="MEK7949518.1"/>
    </source>
</evidence>
<dbReference type="SFLD" id="SFLDS00003">
    <property type="entry name" value="Haloacid_Dehalogenase"/>
    <property type="match status" value="1"/>
</dbReference>
<dbReference type="PANTHER" id="PTHR43434">
    <property type="entry name" value="PHOSPHOGLYCOLATE PHOSPHATASE"/>
    <property type="match status" value="1"/>
</dbReference>
<dbReference type="InterPro" id="IPR006439">
    <property type="entry name" value="HAD-SF_hydro_IA"/>
</dbReference>
<name>A0ABU9APR9_9BACT</name>